<dbReference type="Proteomes" id="UP000257004">
    <property type="component" value="Unassembled WGS sequence"/>
</dbReference>
<evidence type="ECO:0000313" key="2">
    <source>
        <dbReference type="EMBL" id="RED26318.1"/>
    </source>
</evidence>
<evidence type="ECO:0000313" key="3">
    <source>
        <dbReference type="Proteomes" id="UP000257004"/>
    </source>
</evidence>
<gene>
    <name evidence="2" type="ORF">BD847_0235</name>
</gene>
<organism evidence="2 3">
    <name type="scientific">Flavobacterium cutihirudinis</name>
    <dbReference type="NCBI Taxonomy" id="1265740"/>
    <lineage>
        <taxon>Bacteria</taxon>
        <taxon>Pseudomonadati</taxon>
        <taxon>Bacteroidota</taxon>
        <taxon>Flavobacteriia</taxon>
        <taxon>Flavobacteriales</taxon>
        <taxon>Flavobacteriaceae</taxon>
        <taxon>Flavobacterium</taxon>
    </lineage>
</organism>
<sequence>MRNSTKILLAILLFFIGIGTNIVTSGMNNTVISLISFMTYVLSFGYIIYLATKKDKQ</sequence>
<keyword evidence="1" id="KW-1133">Transmembrane helix</keyword>
<accession>A0A3D9FZB3</accession>
<protein>
    <submittedName>
        <fullName evidence="2">Uncharacterized protein</fullName>
    </submittedName>
</protein>
<proteinExistence type="predicted"/>
<evidence type="ECO:0000256" key="1">
    <source>
        <dbReference type="SAM" id="Phobius"/>
    </source>
</evidence>
<feature type="transmembrane region" description="Helical" evidence="1">
    <location>
        <begin position="30"/>
        <end position="51"/>
    </location>
</feature>
<dbReference type="RefSeq" id="WP_167443806.1">
    <property type="nucleotide sequence ID" value="NZ_QRDQ01000007.1"/>
</dbReference>
<comment type="caution">
    <text evidence="2">The sequence shown here is derived from an EMBL/GenBank/DDBJ whole genome shotgun (WGS) entry which is preliminary data.</text>
</comment>
<keyword evidence="1" id="KW-0472">Membrane</keyword>
<dbReference type="EMBL" id="QRDQ01000007">
    <property type="protein sequence ID" value="RED26318.1"/>
    <property type="molecule type" value="Genomic_DNA"/>
</dbReference>
<keyword evidence="1" id="KW-0812">Transmembrane</keyword>
<name>A0A3D9FZB3_9FLAO</name>
<feature type="transmembrane region" description="Helical" evidence="1">
    <location>
        <begin position="7"/>
        <end position="24"/>
    </location>
</feature>
<keyword evidence="3" id="KW-1185">Reference proteome</keyword>
<reference evidence="2 3" key="1">
    <citation type="submission" date="2018-07" db="EMBL/GenBank/DDBJ databases">
        <title>Genomic Encyclopedia of Archaeal and Bacterial Type Strains, Phase II (KMG-II): from individual species to whole genera.</title>
        <authorList>
            <person name="Goeker M."/>
        </authorList>
    </citation>
    <scope>NUCLEOTIDE SEQUENCE [LARGE SCALE GENOMIC DNA]</scope>
    <source>
        <strain evidence="2 3">DSM 25795</strain>
    </source>
</reference>
<dbReference type="AlphaFoldDB" id="A0A3D9FZB3"/>